<dbReference type="PANTHER" id="PTHR42892:SF1">
    <property type="entry name" value="GLUCOSAMINE-6-PHOSPHATE ISOMERASE"/>
    <property type="match status" value="1"/>
</dbReference>
<dbReference type="PROSITE" id="PS01161">
    <property type="entry name" value="GLC_GALNAC_ISOMERASE"/>
    <property type="match status" value="1"/>
</dbReference>
<dbReference type="GO" id="GO:0004342">
    <property type="term" value="F:glucosamine-6-phosphate deaminase activity"/>
    <property type="evidence" value="ECO:0007669"/>
    <property type="project" value="UniProtKB-EC"/>
</dbReference>
<reference evidence="2 3" key="1">
    <citation type="submission" date="2021-06" db="EMBL/GenBank/DDBJ databases">
        <title>Leclercia pneumoniae sp. nov.</title>
        <authorList>
            <person name="Hoenemann M."/>
            <person name="Viehweger A."/>
            <person name="Dietze N."/>
        </authorList>
    </citation>
    <scope>NUCLEOTIDE SEQUENCE [LARGE SCALE GENOMIC DNA]</scope>
    <source>
        <strain evidence="3">49125</strain>
    </source>
</reference>
<sequence length="240" mass="25828">MKLILTDDYEQMSQAAAQHLLSYMTRPGRVNLAITAGKTPKRMYELLIPMMKSKQGINSHFYNFDEIPFRGKTGDGVTITNLRRLFFTPAQIEESRIHPLTVENYQQHDATLAAEGGLDLVVMGLGADGHFCGNLPGTTHFHEMTTKVAIEGEIVAMVAHGELGGDFSLVPDCYVTMGPRSIMAARNLLLIVNGAAKAKALKGALEGPVSERLPASVLQLHPSLTVIADNAAAAALSSNA</sequence>
<dbReference type="Proteomes" id="UP000683497">
    <property type="component" value="Chromosome"/>
</dbReference>
<dbReference type="EC" id="3.5.99.6" evidence="2"/>
<evidence type="ECO:0000259" key="1">
    <source>
        <dbReference type="Pfam" id="PF01182"/>
    </source>
</evidence>
<dbReference type="NCBIfam" id="NF009022">
    <property type="entry name" value="PRK12358.1"/>
    <property type="match status" value="1"/>
</dbReference>
<dbReference type="RefSeq" id="WP_207292678.1">
    <property type="nucleotide sequence ID" value="NZ_CP071383.1"/>
</dbReference>
<dbReference type="InterPro" id="IPR006148">
    <property type="entry name" value="Glc/Gal-6P_isomerase"/>
</dbReference>
<dbReference type="Pfam" id="PF01182">
    <property type="entry name" value="Glucosamine_iso"/>
    <property type="match status" value="1"/>
</dbReference>
<feature type="domain" description="Glucosamine/galactosamine-6-phosphate isomerase" evidence="1">
    <location>
        <begin position="10"/>
        <end position="219"/>
    </location>
</feature>
<dbReference type="Gene3D" id="3.40.50.1360">
    <property type="match status" value="1"/>
</dbReference>
<dbReference type="InterPro" id="IPR018321">
    <property type="entry name" value="Glucosamine6P_isomerase_CS"/>
</dbReference>
<gene>
    <name evidence="2" type="ORF">KQ929_20580</name>
</gene>
<dbReference type="PANTHER" id="PTHR42892">
    <property type="entry name" value="GLUCOSAMINE-6-PHOSPHATE DEAMINASE-LIKE PROTEIN BT_0258-RELATED"/>
    <property type="match status" value="1"/>
</dbReference>
<accession>A0ABX8JTE7</accession>
<keyword evidence="3" id="KW-1185">Reference proteome</keyword>
<name>A0ABX8JTE7_9ENTR</name>
<dbReference type="InterPro" id="IPR037171">
    <property type="entry name" value="NagB/RpiA_transferase-like"/>
</dbReference>
<dbReference type="EMBL" id="CP076838">
    <property type="protein sequence ID" value="QWW79572.1"/>
    <property type="molecule type" value="Genomic_DNA"/>
</dbReference>
<dbReference type="InterPro" id="IPR052960">
    <property type="entry name" value="GlcN6P_deaminase-like"/>
</dbReference>
<dbReference type="SUPFAM" id="SSF100950">
    <property type="entry name" value="NagB/RpiA/CoA transferase-like"/>
    <property type="match status" value="1"/>
</dbReference>
<protein>
    <submittedName>
        <fullName evidence="2">Glucosamine-6-phosphate deaminase</fullName>
        <ecNumber evidence="2">3.5.99.6</ecNumber>
    </submittedName>
</protein>
<evidence type="ECO:0000313" key="3">
    <source>
        <dbReference type="Proteomes" id="UP000683497"/>
    </source>
</evidence>
<proteinExistence type="predicted"/>
<organism evidence="2 3">
    <name type="scientific">Leclercia pneumoniae</name>
    <dbReference type="NCBI Taxonomy" id="2815358"/>
    <lineage>
        <taxon>Bacteria</taxon>
        <taxon>Pseudomonadati</taxon>
        <taxon>Pseudomonadota</taxon>
        <taxon>Gammaproteobacteria</taxon>
        <taxon>Enterobacterales</taxon>
        <taxon>Enterobacteriaceae</taxon>
        <taxon>Leclercia</taxon>
    </lineage>
</organism>
<keyword evidence="2" id="KW-0378">Hydrolase</keyword>
<evidence type="ECO:0000313" key="2">
    <source>
        <dbReference type="EMBL" id="QWW79572.1"/>
    </source>
</evidence>